<dbReference type="InterPro" id="IPR014331">
    <property type="entry name" value="RNA_pol_sigma70_ECF_RHOBA"/>
</dbReference>
<evidence type="ECO:0000256" key="3">
    <source>
        <dbReference type="ARBA" id="ARBA00023082"/>
    </source>
</evidence>
<dbReference type="Proteomes" id="UP000624703">
    <property type="component" value="Unassembled WGS sequence"/>
</dbReference>
<evidence type="ECO:0000313" key="6">
    <source>
        <dbReference type="EMBL" id="MBK1789896.1"/>
    </source>
</evidence>
<dbReference type="InterPro" id="IPR007627">
    <property type="entry name" value="RNA_pol_sigma70_r2"/>
</dbReference>
<dbReference type="InterPro" id="IPR039425">
    <property type="entry name" value="RNA_pol_sigma-70-like"/>
</dbReference>
<dbReference type="NCBIfam" id="TIGR02989">
    <property type="entry name" value="Sig-70_gvs1"/>
    <property type="match status" value="1"/>
</dbReference>
<comment type="caution">
    <text evidence="6">The sequence shown here is derived from an EMBL/GenBank/DDBJ whole genome shotgun (WGS) entry which is preliminary data.</text>
</comment>
<dbReference type="InterPro" id="IPR036388">
    <property type="entry name" value="WH-like_DNA-bd_sf"/>
</dbReference>
<name>A0A8J7SHL4_9BACT</name>
<organism evidence="6 7">
    <name type="scientific">Persicirhabdus sediminis</name>
    <dbReference type="NCBI Taxonomy" id="454144"/>
    <lineage>
        <taxon>Bacteria</taxon>
        <taxon>Pseudomonadati</taxon>
        <taxon>Verrucomicrobiota</taxon>
        <taxon>Verrucomicrobiia</taxon>
        <taxon>Verrucomicrobiales</taxon>
        <taxon>Verrucomicrobiaceae</taxon>
        <taxon>Persicirhabdus</taxon>
    </lineage>
</organism>
<dbReference type="NCBIfam" id="TIGR02937">
    <property type="entry name" value="sigma70-ECF"/>
    <property type="match status" value="1"/>
</dbReference>
<dbReference type="AlphaFoldDB" id="A0A8J7SHL4"/>
<proteinExistence type="inferred from homology"/>
<sequence>MPTTLEAQFQTHKIPLYAFIRKSGISPSEADDIVQDTFLHIVQHQDELAQIENFRAWMFKIARFKILSYFRDHQRSKVSHLSDENLQMVLDEAEFQNDQQISDRVDQLKNCLKKLPHKSKVILDQHYYKGFALHEIAAKAGKSNGAIYNAVSRIRQMLKQCLESNLF</sequence>
<gene>
    <name evidence="6" type="ORF">JIN82_01870</name>
</gene>
<evidence type="ECO:0000259" key="5">
    <source>
        <dbReference type="Pfam" id="PF04542"/>
    </source>
</evidence>
<dbReference type="GO" id="GO:0006352">
    <property type="term" value="P:DNA-templated transcription initiation"/>
    <property type="evidence" value="ECO:0007669"/>
    <property type="project" value="InterPro"/>
</dbReference>
<dbReference type="InterPro" id="IPR013324">
    <property type="entry name" value="RNA_pol_sigma_r3/r4-like"/>
</dbReference>
<dbReference type="SUPFAM" id="SSF88946">
    <property type="entry name" value="Sigma2 domain of RNA polymerase sigma factors"/>
    <property type="match status" value="1"/>
</dbReference>
<dbReference type="Gene3D" id="1.10.10.10">
    <property type="entry name" value="Winged helix-like DNA-binding domain superfamily/Winged helix DNA-binding domain"/>
    <property type="match status" value="1"/>
</dbReference>
<evidence type="ECO:0000256" key="2">
    <source>
        <dbReference type="ARBA" id="ARBA00023015"/>
    </source>
</evidence>
<dbReference type="SUPFAM" id="SSF88659">
    <property type="entry name" value="Sigma3 and sigma4 domains of RNA polymerase sigma factors"/>
    <property type="match status" value="1"/>
</dbReference>
<dbReference type="PANTHER" id="PTHR43133">
    <property type="entry name" value="RNA POLYMERASE ECF-TYPE SIGMA FACTO"/>
    <property type="match status" value="1"/>
</dbReference>
<evidence type="ECO:0000256" key="1">
    <source>
        <dbReference type="ARBA" id="ARBA00010641"/>
    </source>
</evidence>
<dbReference type="Gene3D" id="1.10.1740.10">
    <property type="match status" value="1"/>
</dbReference>
<feature type="domain" description="RNA polymerase sigma-70 region 2" evidence="5">
    <location>
        <begin position="9"/>
        <end position="75"/>
    </location>
</feature>
<dbReference type="EMBL" id="JAENIM010000009">
    <property type="protein sequence ID" value="MBK1789896.1"/>
    <property type="molecule type" value="Genomic_DNA"/>
</dbReference>
<dbReference type="InterPro" id="IPR013325">
    <property type="entry name" value="RNA_pol_sigma_r2"/>
</dbReference>
<dbReference type="PANTHER" id="PTHR43133:SF51">
    <property type="entry name" value="RNA POLYMERASE SIGMA FACTOR"/>
    <property type="match status" value="1"/>
</dbReference>
<keyword evidence="3" id="KW-0731">Sigma factor</keyword>
<evidence type="ECO:0000313" key="7">
    <source>
        <dbReference type="Proteomes" id="UP000624703"/>
    </source>
</evidence>
<evidence type="ECO:0000256" key="4">
    <source>
        <dbReference type="ARBA" id="ARBA00023163"/>
    </source>
</evidence>
<reference evidence="6" key="1">
    <citation type="submission" date="2021-01" db="EMBL/GenBank/DDBJ databases">
        <title>Modified the classification status of verrucomicrobia.</title>
        <authorList>
            <person name="Feng X."/>
        </authorList>
    </citation>
    <scope>NUCLEOTIDE SEQUENCE</scope>
    <source>
        <strain evidence="6">_KCTC 22039</strain>
    </source>
</reference>
<dbReference type="Pfam" id="PF04542">
    <property type="entry name" value="Sigma70_r2"/>
    <property type="match status" value="1"/>
</dbReference>
<keyword evidence="7" id="KW-1185">Reference proteome</keyword>
<keyword evidence="2" id="KW-0805">Transcription regulation</keyword>
<dbReference type="RefSeq" id="WP_200309933.1">
    <property type="nucleotide sequence ID" value="NZ_JAENIM010000009.1"/>
</dbReference>
<comment type="similarity">
    <text evidence="1">Belongs to the sigma-70 factor family. ECF subfamily.</text>
</comment>
<accession>A0A8J7SHL4</accession>
<protein>
    <submittedName>
        <fullName evidence="6">Sigma-70 family RNA polymerase sigma factor</fullName>
    </submittedName>
</protein>
<keyword evidence="4" id="KW-0804">Transcription</keyword>
<dbReference type="GO" id="GO:0016987">
    <property type="term" value="F:sigma factor activity"/>
    <property type="evidence" value="ECO:0007669"/>
    <property type="project" value="UniProtKB-KW"/>
</dbReference>
<dbReference type="InterPro" id="IPR014284">
    <property type="entry name" value="RNA_pol_sigma-70_dom"/>
</dbReference>